<feature type="compositionally biased region" description="Polar residues" evidence="2">
    <location>
        <begin position="862"/>
        <end position="876"/>
    </location>
</feature>
<dbReference type="Pfam" id="PF18111">
    <property type="entry name" value="RPGR1_C"/>
    <property type="match status" value="1"/>
</dbReference>
<feature type="region of interest" description="Disordered" evidence="2">
    <location>
        <begin position="515"/>
        <end position="895"/>
    </location>
</feature>
<feature type="coiled-coil region" evidence="1">
    <location>
        <begin position="160"/>
        <end position="219"/>
    </location>
</feature>
<dbReference type="InterPro" id="IPR035892">
    <property type="entry name" value="C2_domain_sf"/>
</dbReference>
<feature type="coiled-coil region" evidence="1">
    <location>
        <begin position="486"/>
        <end position="513"/>
    </location>
</feature>
<dbReference type="PANTHER" id="PTHR14240:SF1">
    <property type="entry name" value="PROTEIN FANTOM-RELATED"/>
    <property type="match status" value="1"/>
</dbReference>
<feature type="compositionally biased region" description="Acidic residues" evidence="2">
    <location>
        <begin position="812"/>
        <end position="822"/>
    </location>
</feature>
<dbReference type="PANTHER" id="PTHR14240">
    <property type="entry name" value="RETINITIS PIGMENTOSA GTPASE REGULATOR-INTERACTING PROTEIN"/>
    <property type="match status" value="1"/>
</dbReference>
<feature type="compositionally biased region" description="Low complexity" evidence="2">
    <location>
        <begin position="595"/>
        <end position="608"/>
    </location>
</feature>
<feature type="region of interest" description="Disordered" evidence="2">
    <location>
        <begin position="417"/>
        <end position="445"/>
    </location>
</feature>
<dbReference type="InterPro" id="IPR031139">
    <property type="entry name" value="RPGRIP1_fam"/>
</dbReference>
<dbReference type="InterPro" id="IPR041091">
    <property type="entry name" value="RPGRIP1_C"/>
</dbReference>
<sequence length="1064" mass="117775">MSLAVPVGVGPQSRRAVASLGRAELEDRHMSLLEENHLLKKHTRSQEEKMKKMATKLLRLAADEKREAKKDGQPPSVVQVKELEGEIHELTAKIRDVERTNTSLHNKIAVLRQQCDSKGKRRTPYDHVQSRISSGVGRRTPSRGSLQSSPTTPRYGRSLLEEARRDNQELEDLVLRLKQDISVLTAESEKNQEQLRLQAAEHEEQRLSLEQQLQTLSASQHKRGIEEDVEVIRVQRETRQKSDRLLVLESQYSAMERNLEGTRSNQRKLLQEIEQLNNRLKEEQSRSVGLHTRLNSHSVVQGRVAELEQIVTDLQAEREILKNTNDRLMKSAFAEDRGSEYRGQVRALQERIRELEREQVEYLTTTSNAHTSVHHTLSGGREVSEQIEQEVREGSGAYTHIQTQHQQLKDKLLNESPRLAHSGGGFRTARDGGVLNTGPSHTSSDTALDHLVDHQHGKTDIRRELFELRLSTEETAADLEKTRHLLAAQRAVNQDYQKEISALREQMYRLQTHHLPQGVSDPHPEHHNTINAAFSSRADHVETRERAQQMRERAWNEDRHPQRTKTGVANGEGRREGRKEGSKGTVGKQTHPKLSESTTPSVSSTAASERGDPNFTEPTRPHHRPTGNEELDPDRRVLEQSAAGRGSTVGDGGKTEPPAQLTSPPRLQEPANGDGSASRQNPLVHETREGSGDGRVLSEREVVSEEEEEETKEDVSVSSLNHSSSELGTPSTSTPLRPPLPPPPSGGRTQGTLPPPLLPPFSSSISVIAAEAPVSTTEDPSQWETGGGGGFVMMGGGEAGDGDSVSVTVTELSEEDDEDTMFEETLPTESTVSGRTLATPTTPTQPSVRLIGEEDEEESPLVSPSLTSGVSPSVTSLEEEEEEGLLATPRPSHQELPTVPQVREDVDVMSVCIERLSLEPAFSLTARVADISGYFVEFQLLDCDYGDLETPSVPVSPHSSQPVLFNFKKEFHLGPSQKALLTSALSSSTDNPDRKVLFTVVSDPVDQERECEEVGTAELDLSFIHQTGNDIVNQQLQVLSCNEDAELLGLLTVSVSAAHILRNL</sequence>
<protein>
    <submittedName>
        <fullName evidence="4">Protein fantom</fullName>
    </submittedName>
</protein>
<evidence type="ECO:0000256" key="2">
    <source>
        <dbReference type="SAM" id="MobiDB-lite"/>
    </source>
</evidence>
<feature type="coiled-coil region" evidence="1">
    <location>
        <begin position="245"/>
        <end position="365"/>
    </location>
</feature>
<dbReference type="EMBL" id="CASHTH010002283">
    <property type="protein sequence ID" value="CAI8027494.1"/>
    <property type="molecule type" value="Genomic_DNA"/>
</dbReference>
<feature type="compositionally biased region" description="Polar residues" evidence="2">
    <location>
        <begin position="827"/>
        <end position="847"/>
    </location>
</feature>
<reference evidence="4" key="1">
    <citation type="submission" date="2023-03" db="EMBL/GenBank/DDBJ databases">
        <authorList>
            <person name="Steffen K."/>
            <person name="Cardenas P."/>
        </authorList>
    </citation>
    <scope>NUCLEOTIDE SEQUENCE</scope>
</reference>
<feature type="compositionally biased region" description="Basic and acidic residues" evidence="2">
    <location>
        <begin position="115"/>
        <end position="129"/>
    </location>
</feature>
<evidence type="ECO:0000256" key="1">
    <source>
        <dbReference type="SAM" id="Coils"/>
    </source>
</evidence>
<feature type="compositionally biased region" description="Pro residues" evidence="2">
    <location>
        <begin position="736"/>
        <end position="745"/>
    </location>
</feature>
<keyword evidence="1" id="KW-0175">Coiled coil</keyword>
<dbReference type="Gene3D" id="2.60.40.150">
    <property type="entry name" value="C2 domain"/>
    <property type="match status" value="1"/>
</dbReference>
<feature type="compositionally biased region" description="Gly residues" evidence="2">
    <location>
        <begin position="785"/>
        <end position="799"/>
    </location>
</feature>
<feature type="domain" description="RPGRIP1 C-terminal" evidence="3">
    <location>
        <begin position="908"/>
        <end position="1063"/>
    </location>
</feature>
<feature type="compositionally biased region" description="Basic and acidic residues" evidence="2">
    <location>
        <begin position="685"/>
        <end position="703"/>
    </location>
</feature>
<evidence type="ECO:0000313" key="5">
    <source>
        <dbReference type="Proteomes" id="UP001174909"/>
    </source>
</evidence>
<comment type="caution">
    <text evidence="4">The sequence shown here is derived from an EMBL/GenBank/DDBJ whole genome shotgun (WGS) entry which is preliminary data.</text>
</comment>
<dbReference type="Proteomes" id="UP001174909">
    <property type="component" value="Unassembled WGS sequence"/>
</dbReference>
<name>A0AA35SD49_GEOBA</name>
<proteinExistence type="predicted"/>
<evidence type="ECO:0000259" key="3">
    <source>
        <dbReference type="Pfam" id="PF18111"/>
    </source>
</evidence>
<feature type="compositionally biased region" description="Low complexity" evidence="2">
    <location>
        <begin position="716"/>
        <end position="735"/>
    </location>
</feature>
<dbReference type="GO" id="GO:0035869">
    <property type="term" value="C:ciliary transition zone"/>
    <property type="evidence" value="ECO:0007669"/>
    <property type="project" value="TreeGrafter"/>
</dbReference>
<keyword evidence="5" id="KW-1185">Reference proteome</keyword>
<feature type="compositionally biased region" description="Basic and acidic residues" evidence="2">
    <location>
        <begin position="537"/>
        <end position="561"/>
    </location>
</feature>
<feature type="compositionally biased region" description="Polar residues" evidence="2">
    <location>
        <begin position="142"/>
        <end position="152"/>
    </location>
</feature>
<dbReference type="GO" id="GO:1905515">
    <property type="term" value="P:non-motile cilium assembly"/>
    <property type="evidence" value="ECO:0007669"/>
    <property type="project" value="TreeGrafter"/>
</dbReference>
<dbReference type="AlphaFoldDB" id="A0AA35SD49"/>
<feature type="compositionally biased region" description="Polar residues" evidence="2">
    <location>
        <begin position="774"/>
        <end position="784"/>
    </location>
</feature>
<organism evidence="4 5">
    <name type="scientific">Geodia barretti</name>
    <name type="common">Barrett's horny sponge</name>
    <dbReference type="NCBI Taxonomy" id="519541"/>
    <lineage>
        <taxon>Eukaryota</taxon>
        <taxon>Metazoa</taxon>
        <taxon>Porifera</taxon>
        <taxon>Demospongiae</taxon>
        <taxon>Heteroscleromorpha</taxon>
        <taxon>Tetractinellida</taxon>
        <taxon>Astrophorina</taxon>
        <taxon>Geodiidae</taxon>
        <taxon>Geodia</taxon>
    </lineage>
</organism>
<gene>
    <name evidence="4" type="ORF">GBAR_LOCUS15722</name>
</gene>
<accession>A0AA35SD49</accession>
<feature type="compositionally biased region" description="Basic and acidic residues" evidence="2">
    <location>
        <begin position="572"/>
        <end position="582"/>
    </location>
</feature>
<feature type="region of interest" description="Disordered" evidence="2">
    <location>
        <begin position="113"/>
        <end position="155"/>
    </location>
</feature>
<evidence type="ECO:0000313" key="4">
    <source>
        <dbReference type="EMBL" id="CAI8027494.1"/>
    </source>
</evidence>